<protein>
    <recommendedName>
        <fullName evidence="3">DUF38 domain-containing protein</fullName>
    </recommendedName>
</protein>
<reference evidence="1 2" key="2">
    <citation type="journal article" date="2019" name="G3 (Bethesda)">
        <title>Hybrid Assembly of the Genome of the Entomopathogenic Nematode Steinernema carpocapsae Identifies the X-Chromosome.</title>
        <authorList>
            <person name="Serra L."/>
            <person name="Macchietto M."/>
            <person name="Macias-Munoz A."/>
            <person name="McGill C.J."/>
            <person name="Rodriguez I.M."/>
            <person name="Rodriguez B."/>
            <person name="Murad R."/>
            <person name="Mortazavi A."/>
        </authorList>
    </citation>
    <scope>NUCLEOTIDE SEQUENCE [LARGE SCALE GENOMIC DNA]</scope>
    <source>
        <strain evidence="1 2">ALL</strain>
    </source>
</reference>
<evidence type="ECO:0000313" key="2">
    <source>
        <dbReference type="Proteomes" id="UP000298663"/>
    </source>
</evidence>
<comment type="caution">
    <text evidence="1">The sequence shown here is derived from an EMBL/GenBank/DDBJ whole genome shotgun (WGS) entry which is preliminary data.</text>
</comment>
<keyword evidence="2" id="KW-1185">Reference proteome</keyword>
<gene>
    <name evidence="1" type="ORF">L596_017509</name>
</gene>
<evidence type="ECO:0008006" key="3">
    <source>
        <dbReference type="Google" id="ProtNLM"/>
    </source>
</evidence>
<name>A0A4U5N2K8_STECR</name>
<dbReference type="Proteomes" id="UP000298663">
    <property type="component" value="Unassembled WGS sequence"/>
</dbReference>
<proteinExistence type="predicted"/>
<dbReference type="AlphaFoldDB" id="A0A4U5N2K8"/>
<sequence>MDHLPIRFVEDVLRNLSTVWFLSNYKDLSGSFGGCACRMEKRGYREKIKITKGVLERYAKTYNLAPVKDFEHLCPKFSLSRTLIFRSSSGVIPEVNDNVASKLESFLSPTQPSWTHIRLVSNSLDEKWLQTLSCFKNLQCITLFVDINEAVLQLLENVLGQEQLVKLNVDNHNPDHVPLFCKFLRQKQFKCLDFWAFNQEVKDQIMTLASKNGEDYKGRFVAWRCFVAFPQSPFQNLGRVDAKRIRHKHDNFTVDYWEDATLQLSNEEFMNNVEQTIVRFN</sequence>
<organism evidence="1 2">
    <name type="scientific">Steinernema carpocapsae</name>
    <name type="common">Entomopathogenic nematode</name>
    <dbReference type="NCBI Taxonomy" id="34508"/>
    <lineage>
        <taxon>Eukaryota</taxon>
        <taxon>Metazoa</taxon>
        <taxon>Ecdysozoa</taxon>
        <taxon>Nematoda</taxon>
        <taxon>Chromadorea</taxon>
        <taxon>Rhabditida</taxon>
        <taxon>Tylenchina</taxon>
        <taxon>Panagrolaimomorpha</taxon>
        <taxon>Strongyloidoidea</taxon>
        <taxon>Steinernematidae</taxon>
        <taxon>Steinernema</taxon>
    </lineage>
</organism>
<dbReference type="EMBL" id="AZBU02000005">
    <property type="protein sequence ID" value="TKR76363.1"/>
    <property type="molecule type" value="Genomic_DNA"/>
</dbReference>
<evidence type="ECO:0000313" key="1">
    <source>
        <dbReference type="EMBL" id="TKR76363.1"/>
    </source>
</evidence>
<accession>A0A4U5N2K8</accession>
<reference evidence="1 2" key="1">
    <citation type="journal article" date="2015" name="Genome Biol.">
        <title>Comparative genomics of Steinernema reveals deeply conserved gene regulatory networks.</title>
        <authorList>
            <person name="Dillman A.R."/>
            <person name="Macchietto M."/>
            <person name="Porter C.F."/>
            <person name="Rogers A."/>
            <person name="Williams B."/>
            <person name="Antoshechkin I."/>
            <person name="Lee M.M."/>
            <person name="Goodwin Z."/>
            <person name="Lu X."/>
            <person name="Lewis E.E."/>
            <person name="Goodrich-Blair H."/>
            <person name="Stock S.P."/>
            <person name="Adams B.J."/>
            <person name="Sternberg P.W."/>
            <person name="Mortazavi A."/>
        </authorList>
    </citation>
    <scope>NUCLEOTIDE SEQUENCE [LARGE SCALE GENOMIC DNA]</scope>
    <source>
        <strain evidence="1 2">ALL</strain>
    </source>
</reference>